<accession>A0A1H2R0M1</accession>
<name>A0A1H2R0M1_9PROT</name>
<keyword evidence="2" id="KW-0732">Signal</keyword>
<proteinExistence type="predicted"/>
<protein>
    <recommendedName>
        <fullName evidence="5">Lipoprotein</fullName>
    </recommendedName>
</protein>
<evidence type="ECO:0000256" key="1">
    <source>
        <dbReference type="SAM" id="MobiDB-lite"/>
    </source>
</evidence>
<reference evidence="3 4" key="1">
    <citation type="submission" date="2016-10" db="EMBL/GenBank/DDBJ databases">
        <authorList>
            <person name="de Groot N.N."/>
        </authorList>
    </citation>
    <scope>NUCLEOTIDE SEQUENCE [LARGE SCALE GENOMIC DNA]</scope>
    <source>
        <strain evidence="3 4">Nm110</strain>
    </source>
</reference>
<feature type="compositionally biased region" description="Basic and acidic residues" evidence="1">
    <location>
        <begin position="148"/>
        <end position="157"/>
    </location>
</feature>
<evidence type="ECO:0000256" key="2">
    <source>
        <dbReference type="SAM" id="SignalP"/>
    </source>
</evidence>
<sequence length="157" mass="18093">MKRTSFLLSGLMFMILSACAQMNPVGSVQNNEIHNTHRLTIDHSNHESLAKYHENIAKEMQTKLEKQKKRLQEYEDHSQYYGRKGLDLRSHAKANIRYYEQSVKENLKEAATHSKTAKEQKAFNYTDAERNTIPIQLKEGVSSPLKAKSPEKSEESL</sequence>
<organism evidence="3 4">
    <name type="scientific">Nitrosomonas communis</name>
    <dbReference type="NCBI Taxonomy" id="44574"/>
    <lineage>
        <taxon>Bacteria</taxon>
        <taxon>Pseudomonadati</taxon>
        <taxon>Pseudomonadota</taxon>
        <taxon>Betaproteobacteria</taxon>
        <taxon>Nitrosomonadales</taxon>
        <taxon>Nitrosomonadaceae</taxon>
        <taxon>Nitrosomonas</taxon>
    </lineage>
</organism>
<gene>
    <name evidence="3" type="ORF">SAMN05421882_100395</name>
</gene>
<dbReference type="EMBL" id="FNNH01000003">
    <property type="protein sequence ID" value="SDW12921.1"/>
    <property type="molecule type" value="Genomic_DNA"/>
</dbReference>
<evidence type="ECO:0008006" key="5">
    <source>
        <dbReference type="Google" id="ProtNLM"/>
    </source>
</evidence>
<dbReference type="AlphaFoldDB" id="A0A1H2R0M1"/>
<feature type="compositionally biased region" description="Basic and acidic residues" evidence="1">
    <location>
        <begin position="110"/>
        <end position="121"/>
    </location>
</feature>
<feature type="signal peptide" evidence="2">
    <location>
        <begin position="1"/>
        <end position="20"/>
    </location>
</feature>
<feature type="region of interest" description="Disordered" evidence="1">
    <location>
        <begin position="110"/>
        <end position="157"/>
    </location>
</feature>
<dbReference type="PROSITE" id="PS51257">
    <property type="entry name" value="PROKAR_LIPOPROTEIN"/>
    <property type="match status" value="1"/>
</dbReference>
<feature type="chain" id="PRO_5010350439" description="Lipoprotein" evidence="2">
    <location>
        <begin position="21"/>
        <end position="157"/>
    </location>
</feature>
<dbReference type="RefSeq" id="WP_074665023.1">
    <property type="nucleotide sequence ID" value="NZ_FNNH01000003.1"/>
</dbReference>
<evidence type="ECO:0000313" key="3">
    <source>
        <dbReference type="EMBL" id="SDW12921.1"/>
    </source>
</evidence>
<evidence type="ECO:0000313" key="4">
    <source>
        <dbReference type="Proteomes" id="UP000183454"/>
    </source>
</evidence>
<dbReference type="Proteomes" id="UP000183454">
    <property type="component" value="Unassembled WGS sequence"/>
</dbReference>